<evidence type="ECO:0008006" key="12">
    <source>
        <dbReference type="Google" id="ProtNLM"/>
    </source>
</evidence>
<comment type="subcellular location">
    <subcellularLocation>
        <location evidence="1">Membrane</location>
    </subcellularLocation>
</comment>
<accession>A0AAW0HKF1</accession>
<dbReference type="InterPro" id="IPR007593">
    <property type="entry name" value="CD225/Dispanin_fam"/>
</dbReference>
<dbReference type="EMBL" id="JBBHLL010000492">
    <property type="protein sequence ID" value="KAK7801672.1"/>
    <property type="molecule type" value="Genomic_DNA"/>
</dbReference>
<evidence type="ECO:0000256" key="4">
    <source>
        <dbReference type="ARBA" id="ARBA00022989"/>
    </source>
</evidence>
<evidence type="ECO:0000313" key="10">
    <source>
        <dbReference type="EMBL" id="KAK7801672.1"/>
    </source>
</evidence>
<comment type="caution">
    <text evidence="10">The sequence shown here is derived from an EMBL/GenBank/DDBJ whole genome shotgun (WGS) entry which is preliminary data.</text>
</comment>
<evidence type="ECO:0000256" key="2">
    <source>
        <dbReference type="ARBA" id="ARBA00006843"/>
    </source>
</evidence>
<dbReference type="AlphaFoldDB" id="A0AAW0HKF1"/>
<sequence length="276" mass="29350">MALAQGPSQCPALLGAPASTTDGTQEARVPLDGAFWIPRPPAGLPKGCFTCVSKPPALQAAAGPAPEPSASPPMAPTLFPMESKSSKTDSVRASGVPQACKHLAEKKTMTNPTTVIEVYPDTTEVNDYYLWSIFNFVYLNFCCLGFIALAYSLKPEDLGMASWALVRELSPPPLAQAVSGWLGRVAHLVWVVGNSGQALGLLGGVCKVSIEQANSDLMSENQSTYDQLHLPLMQPNASMSKDSRWTRGQEDLAGFLAVFACRALSLSAHNTVQVVT</sequence>
<reference evidence="10 11" key="1">
    <citation type="journal article" date="2023" name="bioRxiv">
        <title>Conserved and derived expression patterns and positive selection on dental genes reveal complex evolutionary context of ever-growing rodent molars.</title>
        <authorList>
            <person name="Calamari Z.T."/>
            <person name="Song A."/>
            <person name="Cohen E."/>
            <person name="Akter M."/>
            <person name="Roy R.D."/>
            <person name="Hallikas O."/>
            <person name="Christensen M.M."/>
            <person name="Li P."/>
            <person name="Marangoni P."/>
            <person name="Jernvall J."/>
            <person name="Klein O.D."/>
        </authorList>
    </citation>
    <scope>NUCLEOTIDE SEQUENCE [LARGE SCALE GENOMIC DNA]</scope>
    <source>
        <strain evidence="10">V071</strain>
    </source>
</reference>
<protein>
    <recommendedName>
        <fullName evidence="12">Interferon-induced transmembrane protein 10</fullName>
    </recommendedName>
</protein>
<gene>
    <name evidence="10" type="ORF">U0070_013166</name>
</gene>
<dbReference type="Proteomes" id="UP001488838">
    <property type="component" value="Unassembled WGS sequence"/>
</dbReference>
<keyword evidence="7" id="KW-0449">Lipoprotein</keyword>
<evidence type="ECO:0000256" key="1">
    <source>
        <dbReference type="ARBA" id="ARBA00004370"/>
    </source>
</evidence>
<keyword evidence="3 9" id="KW-0812">Transmembrane</keyword>
<evidence type="ECO:0000313" key="11">
    <source>
        <dbReference type="Proteomes" id="UP001488838"/>
    </source>
</evidence>
<proteinExistence type="inferred from homology"/>
<dbReference type="PANTHER" id="PTHR13999:SF9">
    <property type="entry name" value="INTERFERON-INDUCED TRANSMEMBRANE PROTEIN 10"/>
    <property type="match status" value="1"/>
</dbReference>
<dbReference type="InterPro" id="IPR051517">
    <property type="entry name" value="IFITM_antiviral_protein"/>
</dbReference>
<keyword evidence="6" id="KW-0564">Palmitate</keyword>
<evidence type="ECO:0000256" key="3">
    <source>
        <dbReference type="ARBA" id="ARBA00022692"/>
    </source>
</evidence>
<keyword evidence="11" id="KW-1185">Reference proteome</keyword>
<keyword evidence="4 9" id="KW-1133">Transmembrane helix</keyword>
<evidence type="ECO:0000256" key="9">
    <source>
        <dbReference type="SAM" id="Phobius"/>
    </source>
</evidence>
<organism evidence="10 11">
    <name type="scientific">Myodes glareolus</name>
    <name type="common">Bank vole</name>
    <name type="synonym">Clethrionomys glareolus</name>
    <dbReference type="NCBI Taxonomy" id="447135"/>
    <lineage>
        <taxon>Eukaryota</taxon>
        <taxon>Metazoa</taxon>
        <taxon>Chordata</taxon>
        <taxon>Craniata</taxon>
        <taxon>Vertebrata</taxon>
        <taxon>Euteleostomi</taxon>
        <taxon>Mammalia</taxon>
        <taxon>Eutheria</taxon>
        <taxon>Euarchontoglires</taxon>
        <taxon>Glires</taxon>
        <taxon>Rodentia</taxon>
        <taxon>Myomorpha</taxon>
        <taxon>Muroidea</taxon>
        <taxon>Cricetidae</taxon>
        <taxon>Arvicolinae</taxon>
        <taxon>Myodes</taxon>
    </lineage>
</organism>
<feature type="transmembrane region" description="Helical" evidence="9">
    <location>
        <begin position="128"/>
        <end position="151"/>
    </location>
</feature>
<evidence type="ECO:0000256" key="8">
    <source>
        <dbReference type="SAM" id="MobiDB-lite"/>
    </source>
</evidence>
<keyword evidence="5 9" id="KW-0472">Membrane</keyword>
<comment type="similarity">
    <text evidence="2">Belongs to the CD225/Dispanin family.</text>
</comment>
<name>A0AAW0HKF1_MYOGA</name>
<feature type="region of interest" description="Disordered" evidence="8">
    <location>
        <begin position="1"/>
        <end position="25"/>
    </location>
</feature>
<evidence type="ECO:0000256" key="6">
    <source>
        <dbReference type="ARBA" id="ARBA00023139"/>
    </source>
</evidence>
<dbReference type="PANTHER" id="PTHR13999">
    <property type="entry name" value="INTERFERON INDUCIBLE TRANSMEMBRANE PROTEIN"/>
    <property type="match status" value="1"/>
</dbReference>
<evidence type="ECO:0000256" key="5">
    <source>
        <dbReference type="ARBA" id="ARBA00023136"/>
    </source>
</evidence>
<evidence type="ECO:0000256" key="7">
    <source>
        <dbReference type="ARBA" id="ARBA00023288"/>
    </source>
</evidence>
<dbReference type="GO" id="GO:0005886">
    <property type="term" value="C:plasma membrane"/>
    <property type="evidence" value="ECO:0007669"/>
    <property type="project" value="TreeGrafter"/>
</dbReference>
<dbReference type="Pfam" id="PF04505">
    <property type="entry name" value="CD225"/>
    <property type="match status" value="1"/>
</dbReference>